<dbReference type="AlphaFoldDB" id="A0AAE3QJB7"/>
<dbReference type="Gene3D" id="3.20.20.80">
    <property type="entry name" value="Glycosidases"/>
    <property type="match status" value="1"/>
</dbReference>
<organism evidence="3 4">
    <name type="scientific">Xanthocytophaga flava</name>
    <dbReference type="NCBI Taxonomy" id="3048013"/>
    <lineage>
        <taxon>Bacteria</taxon>
        <taxon>Pseudomonadati</taxon>
        <taxon>Bacteroidota</taxon>
        <taxon>Cytophagia</taxon>
        <taxon>Cytophagales</taxon>
        <taxon>Rhodocytophagaceae</taxon>
        <taxon>Xanthocytophaga</taxon>
    </lineage>
</organism>
<dbReference type="GO" id="GO:0016787">
    <property type="term" value="F:hydrolase activity"/>
    <property type="evidence" value="ECO:0007669"/>
    <property type="project" value="UniProtKB-KW"/>
</dbReference>
<keyword evidence="3" id="KW-0378">Hydrolase</keyword>
<dbReference type="Pfam" id="PF12904">
    <property type="entry name" value="Collagen_bind_2"/>
    <property type="match status" value="1"/>
</dbReference>
<reference evidence="3" key="1">
    <citation type="submission" date="2023-05" db="EMBL/GenBank/DDBJ databases">
        <authorList>
            <person name="Zhang X."/>
        </authorList>
    </citation>
    <scope>NUCLEOTIDE SEQUENCE</scope>
    <source>
        <strain evidence="3">YF14B1</strain>
    </source>
</reference>
<accession>A0AAE3QJB7</accession>
<evidence type="ECO:0000313" key="3">
    <source>
        <dbReference type="EMBL" id="MDJ1480402.1"/>
    </source>
</evidence>
<dbReference type="InterPro" id="IPR025277">
    <property type="entry name" value="Apiosidase-like_cat_dom"/>
</dbReference>
<dbReference type="Proteomes" id="UP001241110">
    <property type="component" value="Unassembled WGS sequence"/>
</dbReference>
<evidence type="ECO:0000313" key="4">
    <source>
        <dbReference type="Proteomes" id="UP001241110"/>
    </source>
</evidence>
<evidence type="ECO:0000259" key="2">
    <source>
        <dbReference type="Pfam" id="PF13204"/>
    </source>
</evidence>
<dbReference type="Pfam" id="PF13204">
    <property type="entry name" value="Apiosidase"/>
    <property type="match status" value="1"/>
</dbReference>
<dbReference type="InterPro" id="IPR017853">
    <property type="entry name" value="GH"/>
</dbReference>
<comment type="caution">
    <text evidence="3">The sequence shown here is derived from an EMBL/GenBank/DDBJ whole genome shotgun (WGS) entry which is preliminary data.</text>
</comment>
<evidence type="ECO:0000259" key="1">
    <source>
        <dbReference type="Pfam" id="PF12904"/>
    </source>
</evidence>
<dbReference type="RefSeq" id="WP_313977045.1">
    <property type="nucleotide sequence ID" value="NZ_JASJOS010000003.1"/>
</dbReference>
<dbReference type="InterPro" id="IPR024749">
    <property type="entry name" value="Collagen-bd_put"/>
</dbReference>
<sequence>MSIAFFPQTNPILSYHFEPIRPGLAFSNHFLVNMSFSEKSKRLKVSTNKRFLTYDNGEPFFYLGDTAWELFHRLTRYEADVYLEDRASKGFTVIQAVTLAELEGLTVPNPYGELPLINNDPTKVNEKYFEHVDYVIQKAGSLGLFTGLLPTWGDKWNKKWGAGPEIFTVDNARIYGTWIANRYKEYPIIWILGGDRPIETENHKEVICAMAEGIRNVVGNTQLITFHPMGDHTSSEVFHNDLWLDFNMFQSGHVARDLPNYKFTLTDYHKTPTKPVLDGEPRYEDHPVNWRIENGYFDDFDVRQAAYWSMLSGAGGHTYGNHNIWQFWQKDRKPISEAHTPWKAALKHPGATQLGYMRQLFESRPWQLLVPDQTIVSLPASQIDNVKAALASDRSFAFVYVPNGAAFTINMSRFSSHQLIAWWYNSKTGIATFIGKIASQNYKTFKAPGESFRGNDWLLIIDDYTQDFGVPGIKI</sequence>
<proteinExistence type="predicted"/>
<dbReference type="PANTHER" id="PTHR37836:SF3">
    <property type="entry name" value="ENDOGLUCANASE"/>
    <property type="match status" value="1"/>
</dbReference>
<protein>
    <submittedName>
        <fullName evidence="3">Glycoside hydrolase family 140 protein</fullName>
    </submittedName>
</protein>
<name>A0AAE3QJB7_9BACT</name>
<gene>
    <name evidence="3" type="ORF">QNI16_07900</name>
</gene>
<dbReference type="PANTHER" id="PTHR37836">
    <property type="entry name" value="LMO1036 PROTEIN"/>
    <property type="match status" value="1"/>
</dbReference>
<feature type="domain" description="Apiosidase-like catalytic" evidence="2">
    <location>
        <begin position="46"/>
        <end position="366"/>
    </location>
</feature>
<dbReference type="EMBL" id="JASJOS010000003">
    <property type="protein sequence ID" value="MDJ1480402.1"/>
    <property type="molecule type" value="Genomic_DNA"/>
</dbReference>
<feature type="domain" description="Putative collagen-binding" evidence="1">
    <location>
        <begin position="370"/>
        <end position="462"/>
    </location>
</feature>
<dbReference type="SUPFAM" id="SSF51445">
    <property type="entry name" value="(Trans)glycosidases"/>
    <property type="match status" value="1"/>
</dbReference>